<organism evidence="1 2">
    <name type="scientific">Purpureocillium lilacinum</name>
    <name type="common">Paecilomyces lilacinus</name>
    <dbReference type="NCBI Taxonomy" id="33203"/>
    <lineage>
        <taxon>Eukaryota</taxon>
        <taxon>Fungi</taxon>
        <taxon>Dikarya</taxon>
        <taxon>Ascomycota</taxon>
        <taxon>Pezizomycotina</taxon>
        <taxon>Sordariomycetes</taxon>
        <taxon>Hypocreomycetidae</taxon>
        <taxon>Hypocreales</taxon>
        <taxon>Ophiocordycipitaceae</taxon>
        <taxon>Purpureocillium</taxon>
    </lineage>
</organism>
<name>A0ACC4DD27_PURLI</name>
<evidence type="ECO:0000313" key="1">
    <source>
        <dbReference type="EMBL" id="KAL3953739.1"/>
    </source>
</evidence>
<accession>A0ACC4DD27</accession>
<keyword evidence="2" id="KW-1185">Reference proteome</keyword>
<evidence type="ECO:0000313" key="2">
    <source>
        <dbReference type="Proteomes" id="UP001638806"/>
    </source>
</evidence>
<proteinExistence type="predicted"/>
<sequence length="280" mass="30760">MRGRWSDPGAADPPSDATARLQSLTCRRLQESKGRAGERQGWRPVSLVGSTHWSGCSGYARRALSLTCRTASARNWGGRDDDDDGQGHGGKKWQRARDRIRGTPDTQSQRRTRATAAEERRLRVRQSPSKSKQASFIRLATGPPSRNNVIISRCPEHTFQTWSFVCARFRVPALMRRVVGHVDSSEINSAGPCPAAEKEGIRRLSPCAQLPACLRAPVLVNAMRVNFLAFKATYTSAQVRFPFASRFSGMVNLEKPKGRSARNALKSSALLLASCAPLGT</sequence>
<gene>
    <name evidence="1" type="ORF">ACCO45_011695</name>
</gene>
<reference evidence="1" key="1">
    <citation type="submission" date="2024-12" db="EMBL/GenBank/DDBJ databases">
        <title>Comparative genomics and development of molecular markers within Purpureocillium lilacinum and among Purpureocillium species.</title>
        <authorList>
            <person name="Yeh Z.-Y."/>
            <person name="Ni N.-T."/>
            <person name="Lo P.-H."/>
            <person name="Mushyakhwo K."/>
            <person name="Lin C.-F."/>
            <person name="Nai Y.-S."/>
        </authorList>
    </citation>
    <scope>NUCLEOTIDE SEQUENCE</scope>
    <source>
        <strain evidence="1">NCHU-NPUST-175</strain>
    </source>
</reference>
<dbReference type="Proteomes" id="UP001638806">
    <property type="component" value="Unassembled WGS sequence"/>
</dbReference>
<protein>
    <submittedName>
        <fullName evidence="1">Uncharacterized protein</fullName>
    </submittedName>
</protein>
<comment type="caution">
    <text evidence="1">The sequence shown here is derived from an EMBL/GenBank/DDBJ whole genome shotgun (WGS) entry which is preliminary data.</text>
</comment>
<dbReference type="EMBL" id="JBGNUJ010000011">
    <property type="protein sequence ID" value="KAL3953739.1"/>
    <property type="molecule type" value="Genomic_DNA"/>
</dbReference>